<keyword evidence="7" id="KW-1185">Reference proteome</keyword>
<gene>
    <name evidence="6" type="ORF">DPM19_32440</name>
</gene>
<dbReference type="EMBL" id="QLYX01000022">
    <property type="protein sequence ID" value="RAY11016.1"/>
    <property type="molecule type" value="Genomic_DNA"/>
</dbReference>
<dbReference type="InterPro" id="IPR027417">
    <property type="entry name" value="P-loop_NTPase"/>
</dbReference>
<dbReference type="Proteomes" id="UP000251891">
    <property type="component" value="Unassembled WGS sequence"/>
</dbReference>
<dbReference type="PROSITE" id="PS50294">
    <property type="entry name" value="WD_REPEATS_REGION"/>
    <property type="match status" value="8"/>
</dbReference>
<comment type="caution">
    <text evidence="6">The sequence shown here is derived from an EMBL/GenBank/DDBJ whole genome shotgun (WGS) entry which is preliminary data.</text>
</comment>
<proteinExistence type="predicted"/>
<feature type="repeat" description="WD" evidence="3">
    <location>
        <begin position="873"/>
        <end position="914"/>
    </location>
</feature>
<dbReference type="Gene3D" id="3.30.70.1230">
    <property type="entry name" value="Nucleotide cyclase"/>
    <property type="match status" value="1"/>
</dbReference>
<keyword evidence="4" id="KW-0472">Membrane</keyword>
<evidence type="ECO:0000256" key="3">
    <source>
        <dbReference type="PROSITE-ProRule" id="PRU00221"/>
    </source>
</evidence>
<evidence type="ECO:0000313" key="7">
    <source>
        <dbReference type="Proteomes" id="UP000251891"/>
    </source>
</evidence>
<evidence type="ECO:0000256" key="1">
    <source>
        <dbReference type="ARBA" id="ARBA00022574"/>
    </source>
</evidence>
<dbReference type="InterPro" id="IPR011659">
    <property type="entry name" value="WD40"/>
</dbReference>
<feature type="repeat" description="WD" evidence="3">
    <location>
        <begin position="1207"/>
        <end position="1238"/>
    </location>
</feature>
<reference evidence="6 7" key="1">
    <citation type="submission" date="2018-06" db="EMBL/GenBank/DDBJ databases">
        <title>Actinomadura craniellae sp. nov. isolated from marine sponge Craniella sp.</title>
        <authorList>
            <person name="Li L."/>
            <person name="Xu Q.H."/>
            <person name="Lin H.W."/>
            <person name="Lu Y.H."/>
        </authorList>
    </citation>
    <scope>NUCLEOTIDE SEQUENCE [LARGE SCALE GENOMIC DNA]</scope>
    <source>
        <strain evidence="6 7">LHW63021</strain>
    </source>
</reference>
<evidence type="ECO:0000313" key="6">
    <source>
        <dbReference type="EMBL" id="RAY11016.1"/>
    </source>
</evidence>
<dbReference type="InterPro" id="IPR019775">
    <property type="entry name" value="WD40_repeat_CS"/>
</dbReference>
<dbReference type="SUPFAM" id="SSF52540">
    <property type="entry name" value="P-loop containing nucleoside triphosphate hydrolases"/>
    <property type="match status" value="1"/>
</dbReference>
<dbReference type="SMART" id="SM00320">
    <property type="entry name" value="WD40"/>
    <property type="match status" value="14"/>
</dbReference>
<dbReference type="InterPro" id="IPR020472">
    <property type="entry name" value="WD40_PAC1"/>
</dbReference>
<evidence type="ECO:0000256" key="4">
    <source>
        <dbReference type="SAM" id="Phobius"/>
    </source>
</evidence>
<sequence length="1362" mass="144395">MTDDDVFVPEFLGGPARPRGHCLLLAIDITGYGGIRTIAAQGEVRSRYYRMLCECLTGAGVRLADCYGEDRGDGTIITIPGHYDPLPLLSTFVEDLQYSLRQRNREAGARSRIRLRVGLHAGEAHHDGKGLVGGDVNFVFRLIELDNLKKEFAESGSSLAFVVSDRIYRSSVQPAPRPVDPDSFTPIRGRKKETSTVAWFQLRGRADPREPEDREHGLAELCPYPGLAPFEMDNVRWFFGRERVTAELLQRLDRAGPLFVVGPSGVGKSSLLRAGLLDALRTGGLGVPGSGDWPRLVFTPTADPVRELADRLGAEPEHEALVAGARARAAEAGRLVVVVDQFEEIFTLCPDEDRRRSFIRTLCALAAGDSPPALVVLGLRADHLGACMEYPELTDALQADFLPVKPMTSAELREVIERPARDVGLEIEPGLVEVLLRDLDVAGSPPGAARATGALPLLAHALRATWQQCRGDALTLDGYRVIGGIQGAIAGTAEQTFQRLGPAGRQAVRRLLLHLVKVTGDGRSRRRVDRAELVTGARDPAAAARALDELAAARLVTLDEKSAEIAHDALLTEWPRLYRWVDEDRDGLLVRQRLMEDAATWLDQGREPSGLYRGSRLAAAHEWAEEAGAGADLTQDAGEFLAASVAASQAERRAVRRRTRMLQWLAAGLAVLLVVAVTTTLLAVSGRQTMARERNLALSRQLAGEAAALRDQARLSTQLSVLAYRVEPSDEARDGLLSVQARYQTARIATEGPAGGVAFSPDGRTVAGADQDGVRLWDAASRRPAGTVADGRPFYGVGYSGDGRLLAAPARDGTVVVRDSRTGGVEVLTQGPHNRGPINAVAFGPGGRLLAGAGHDGVVRLWDVRARRVVDELTGDRGPVESVAFAPDGRTVAAVGADPVVTLWDASSGRRAGRLESASGPGRAVVFDPAGKVLAFAGSDGTIEVWDVRARTRLARLSGHAGPITALAFSPDGGILASGGDDASVRLWDMATHRLITPLTGPDGPIRGVAFSPDGGTVAGAGDDSGIAFWRLGTLAAGEAEAVSAVAFRPDGVPVQAAGGDRAIRVWDVRTGARVAELGGHRGAARALALDRDGRTLAAGLADGLAVWNLPSGAGPVRLGTGPVSAVAFGPDGHVAAAAVGRTLTLWDVRARRQVVELVPHPSPITTIAFSADGRTVATGSGDRTVSLTRLSVSPDGARVQATTDCGGGHLGAIRALAFSSRDDVFVSVGTDRKVTLWAQRPCRPIRTFTDHTRAVVAVAFSPDGGRFASAGQDHVINIWEVPRGAAVRAERIASLTGQADALSLAFGPAGGVLLSADAQGRPVLWDTDPGRVADRVCRTRPVPPEDEWARHVPRGLPEPCP</sequence>
<dbReference type="SUPFAM" id="SSF50998">
    <property type="entry name" value="Quinoprotein alcohol dehydrogenase-like"/>
    <property type="match status" value="2"/>
</dbReference>
<protein>
    <submittedName>
        <fullName evidence="6">DNA-binding protein</fullName>
    </submittedName>
</protein>
<dbReference type="PROSITE" id="PS50082">
    <property type="entry name" value="WD_REPEATS_2"/>
    <property type="match status" value="9"/>
</dbReference>
<feature type="domain" description="Novel STAND NTPase 1" evidence="5">
    <location>
        <begin position="223"/>
        <end position="608"/>
    </location>
</feature>
<feature type="repeat" description="WD" evidence="3">
    <location>
        <begin position="1249"/>
        <end position="1290"/>
    </location>
</feature>
<dbReference type="InterPro" id="IPR011047">
    <property type="entry name" value="Quinoprotein_ADH-like_sf"/>
</dbReference>
<feature type="repeat" description="WD" evidence="3">
    <location>
        <begin position="957"/>
        <end position="998"/>
    </location>
</feature>
<feature type="transmembrane region" description="Helical" evidence="4">
    <location>
        <begin position="661"/>
        <end position="684"/>
    </location>
</feature>
<organism evidence="6 7">
    <name type="scientific">Actinomadura craniellae</name>
    <dbReference type="NCBI Taxonomy" id="2231787"/>
    <lineage>
        <taxon>Bacteria</taxon>
        <taxon>Bacillati</taxon>
        <taxon>Actinomycetota</taxon>
        <taxon>Actinomycetes</taxon>
        <taxon>Streptosporangiales</taxon>
        <taxon>Thermomonosporaceae</taxon>
        <taxon>Actinomadura</taxon>
    </lineage>
</organism>
<dbReference type="RefSeq" id="WP_111871916.1">
    <property type="nucleotide sequence ID" value="NZ_QLYX01000022.1"/>
</dbReference>
<dbReference type="GO" id="GO:0003677">
    <property type="term" value="F:DNA binding"/>
    <property type="evidence" value="ECO:0007669"/>
    <property type="project" value="UniProtKB-KW"/>
</dbReference>
<name>A0A365GW24_9ACTN</name>
<feature type="repeat" description="WD" evidence="3">
    <location>
        <begin position="1036"/>
        <end position="1077"/>
    </location>
</feature>
<feature type="repeat" description="WD" evidence="3">
    <location>
        <begin position="999"/>
        <end position="1032"/>
    </location>
</feature>
<feature type="repeat" description="WD" evidence="3">
    <location>
        <begin position="831"/>
        <end position="872"/>
    </location>
</feature>
<dbReference type="Gene3D" id="3.40.50.300">
    <property type="entry name" value="P-loop containing nucleotide triphosphate hydrolases"/>
    <property type="match status" value="1"/>
</dbReference>
<dbReference type="PROSITE" id="PS00678">
    <property type="entry name" value="WD_REPEATS_1"/>
    <property type="match status" value="3"/>
</dbReference>
<dbReference type="InterPro" id="IPR029787">
    <property type="entry name" value="Nucleotide_cyclase"/>
</dbReference>
<keyword evidence="4" id="KW-1133">Transmembrane helix</keyword>
<dbReference type="Pfam" id="PF07676">
    <property type="entry name" value="PD40"/>
    <property type="match status" value="1"/>
</dbReference>
<dbReference type="Pfam" id="PF00400">
    <property type="entry name" value="WD40"/>
    <property type="match status" value="8"/>
</dbReference>
<dbReference type="PRINTS" id="PR00320">
    <property type="entry name" value="GPROTEINBRPT"/>
</dbReference>
<feature type="repeat" description="WD" evidence="3">
    <location>
        <begin position="915"/>
        <end position="956"/>
    </location>
</feature>
<dbReference type="InterPro" id="IPR015943">
    <property type="entry name" value="WD40/YVTN_repeat-like_dom_sf"/>
</dbReference>
<dbReference type="PANTHER" id="PTHR22847">
    <property type="entry name" value="WD40 REPEAT PROTEIN"/>
    <property type="match status" value="1"/>
</dbReference>
<keyword evidence="1 3" id="KW-0853">WD repeat</keyword>
<dbReference type="PANTHER" id="PTHR22847:SF637">
    <property type="entry name" value="WD REPEAT DOMAIN 5B"/>
    <property type="match status" value="1"/>
</dbReference>
<keyword evidence="2" id="KW-0677">Repeat</keyword>
<evidence type="ECO:0000256" key="2">
    <source>
        <dbReference type="ARBA" id="ARBA00022737"/>
    </source>
</evidence>
<feature type="repeat" description="WD" evidence="3">
    <location>
        <begin position="1158"/>
        <end position="1188"/>
    </location>
</feature>
<evidence type="ECO:0000259" key="5">
    <source>
        <dbReference type="Pfam" id="PF20703"/>
    </source>
</evidence>
<keyword evidence="4" id="KW-0812">Transmembrane</keyword>
<dbReference type="InterPro" id="IPR049052">
    <property type="entry name" value="nSTAND1"/>
</dbReference>
<dbReference type="OrthoDB" id="414967at2"/>
<dbReference type="Gene3D" id="2.130.10.10">
    <property type="entry name" value="YVTN repeat-like/Quinoprotein amine dehydrogenase"/>
    <property type="match status" value="4"/>
</dbReference>
<dbReference type="InterPro" id="IPR001680">
    <property type="entry name" value="WD40_rpt"/>
</dbReference>
<keyword evidence="6" id="KW-0238">DNA-binding</keyword>
<dbReference type="Pfam" id="PF20703">
    <property type="entry name" value="nSTAND1"/>
    <property type="match status" value="1"/>
</dbReference>
<accession>A0A365GW24</accession>
<dbReference type="CDD" id="cd00200">
    <property type="entry name" value="WD40"/>
    <property type="match status" value="2"/>
</dbReference>